<evidence type="ECO:0000313" key="7">
    <source>
        <dbReference type="Proteomes" id="UP000004980"/>
    </source>
</evidence>
<keyword evidence="3 5" id="KW-1133">Transmembrane helix</keyword>
<evidence type="ECO:0000256" key="2">
    <source>
        <dbReference type="ARBA" id="ARBA00022692"/>
    </source>
</evidence>
<name>A0ABN0FA94_9BURK</name>
<keyword evidence="7" id="KW-1185">Reference proteome</keyword>
<reference evidence="6 7" key="1">
    <citation type="journal article" date="2012" name="J. Bacteriol.">
        <title>Draft Genome Sequence of the Soil Bacterium Burkholderia terrae Strain BS001, Which Interacts with Fungal Surface Structures.</title>
        <authorList>
            <person name="Nazir R."/>
            <person name="Hansen M.A."/>
            <person name="Sorensen S."/>
            <person name="van Elsas J.D."/>
        </authorList>
    </citation>
    <scope>NUCLEOTIDE SEQUENCE [LARGE SCALE GENOMIC DNA]</scope>
    <source>
        <strain evidence="6 7">BS001</strain>
    </source>
</reference>
<comment type="caution">
    <text evidence="6">The sequence shown here is derived from an EMBL/GenBank/DDBJ whole genome shotgun (WGS) entry which is preliminary data.</text>
</comment>
<evidence type="ECO:0000256" key="1">
    <source>
        <dbReference type="ARBA" id="ARBA00004141"/>
    </source>
</evidence>
<dbReference type="Proteomes" id="UP000004980">
    <property type="component" value="Unassembled WGS sequence"/>
</dbReference>
<evidence type="ECO:0000256" key="4">
    <source>
        <dbReference type="ARBA" id="ARBA00023136"/>
    </source>
</evidence>
<organism evidence="6 7">
    <name type="scientific">Paraburkholderia hospita</name>
    <dbReference type="NCBI Taxonomy" id="169430"/>
    <lineage>
        <taxon>Bacteria</taxon>
        <taxon>Pseudomonadati</taxon>
        <taxon>Pseudomonadota</taxon>
        <taxon>Betaproteobacteria</taxon>
        <taxon>Burkholderiales</taxon>
        <taxon>Burkholderiaceae</taxon>
        <taxon>Paraburkholderia</taxon>
    </lineage>
</organism>
<protein>
    <submittedName>
        <fullName evidence="6">Natural resistance-associated macrophage protein</fullName>
    </submittedName>
</protein>
<dbReference type="EMBL" id="AKAU01000241">
    <property type="protein sequence ID" value="EIM95603.1"/>
    <property type="molecule type" value="Genomic_DNA"/>
</dbReference>
<comment type="subcellular location">
    <subcellularLocation>
        <location evidence="1">Membrane</location>
        <topology evidence="1">Multi-pass membrane protein</topology>
    </subcellularLocation>
</comment>
<evidence type="ECO:0000313" key="6">
    <source>
        <dbReference type="EMBL" id="EIM95603.1"/>
    </source>
</evidence>
<keyword evidence="2 5" id="KW-0812">Transmembrane</keyword>
<sequence length="107" mass="11452">MWTLLITDPLMGAIQLVSAGMGRVTGKGPASNLRRHYQPWLLYLAVALLLIANTINIAADLAAMGAATRLVVTGPPELYVIASGMASLLLQVSVPYERSRLFSTEVV</sequence>
<proteinExistence type="predicted"/>
<feature type="transmembrane region" description="Helical" evidence="5">
    <location>
        <begin position="40"/>
        <end position="58"/>
    </location>
</feature>
<dbReference type="Pfam" id="PF01566">
    <property type="entry name" value="Nramp"/>
    <property type="match status" value="1"/>
</dbReference>
<accession>A0ABN0FA94</accession>
<gene>
    <name evidence="6" type="ORF">WQE_38454</name>
</gene>
<evidence type="ECO:0000256" key="3">
    <source>
        <dbReference type="ARBA" id="ARBA00022989"/>
    </source>
</evidence>
<evidence type="ECO:0000256" key="5">
    <source>
        <dbReference type="SAM" id="Phobius"/>
    </source>
</evidence>
<keyword evidence="4 5" id="KW-0472">Membrane</keyword>
<dbReference type="InterPro" id="IPR001046">
    <property type="entry name" value="NRAMP_fam"/>
</dbReference>